<evidence type="ECO:0000313" key="2">
    <source>
        <dbReference type="Proteomes" id="UP000501914"/>
    </source>
</evidence>
<accession>A0A6H0WF59</accession>
<dbReference type="AlphaFoldDB" id="A0A6H0WF59"/>
<dbReference type="EMBL" id="CP048852">
    <property type="protein sequence ID" value="QIW78818.1"/>
    <property type="molecule type" value="Genomic_DNA"/>
</dbReference>
<proteinExistence type="predicted"/>
<keyword evidence="2" id="KW-1185">Reference proteome</keyword>
<gene>
    <name evidence="1" type="ORF">G4P54_02715</name>
</gene>
<evidence type="ECO:0000313" key="1">
    <source>
        <dbReference type="EMBL" id="QIW78818.1"/>
    </source>
</evidence>
<reference evidence="1 2" key="1">
    <citation type="submission" date="2020-02" db="EMBL/GenBank/DDBJ databases">
        <title>Genome sequencing, annotation and comparative genomic analysis of Bacillus tequilensis EA-CB0015, an effective biological control agent against Pseudocercospora fijiensis in banana plants.</title>
        <authorList>
            <person name="Cuellar-Gaviria T.Z."/>
            <person name="Ju K.-S."/>
            <person name="Villegas-Escobar V."/>
        </authorList>
    </citation>
    <scope>NUCLEOTIDE SEQUENCE [LARGE SCALE GENOMIC DNA]</scope>
    <source>
        <strain evidence="1 2">EA-CB0015</strain>
    </source>
</reference>
<dbReference type="Proteomes" id="UP000501914">
    <property type="component" value="Chromosome"/>
</dbReference>
<protein>
    <submittedName>
        <fullName evidence="1">Uncharacterized protein</fullName>
    </submittedName>
</protein>
<sequence>MSFEQLIGCFDELFNRAGYYFVVEMSLIEKLTPQQNSIFSPLHPLHIQKTFVDKNNKIIS</sequence>
<name>A0A6H0WF59_9BACI</name>
<dbReference type="KEGG" id="bteq:G4P54_02715"/>
<organism evidence="1 2">
    <name type="scientific">Bacillus tequilensis</name>
    <dbReference type="NCBI Taxonomy" id="227866"/>
    <lineage>
        <taxon>Bacteria</taxon>
        <taxon>Bacillati</taxon>
        <taxon>Bacillota</taxon>
        <taxon>Bacilli</taxon>
        <taxon>Bacillales</taxon>
        <taxon>Bacillaceae</taxon>
        <taxon>Bacillus</taxon>
    </lineage>
</organism>